<dbReference type="AlphaFoldDB" id="A0A1T5LYB5"/>
<protein>
    <submittedName>
        <fullName evidence="2">Uncharacterized protein</fullName>
    </submittedName>
</protein>
<evidence type="ECO:0000256" key="1">
    <source>
        <dbReference type="SAM" id="SignalP"/>
    </source>
</evidence>
<feature type="signal peptide" evidence="1">
    <location>
        <begin position="1"/>
        <end position="21"/>
    </location>
</feature>
<feature type="chain" id="PRO_5012685152" evidence="1">
    <location>
        <begin position="22"/>
        <end position="172"/>
    </location>
</feature>
<dbReference type="Proteomes" id="UP000190341">
    <property type="component" value="Unassembled WGS sequence"/>
</dbReference>
<gene>
    <name evidence="2" type="ORF">SAMN06296058_3427</name>
</gene>
<keyword evidence="3" id="KW-1185">Reference proteome</keyword>
<name>A0A1T5LYB5_9GAMM</name>
<organism evidence="2 3">
    <name type="scientific">Pseudoxanthomonas indica</name>
    <dbReference type="NCBI Taxonomy" id="428993"/>
    <lineage>
        <taxon>Bacteria</taxon>
        <taxon>Pseudomonadati</taxon>
        <taxon>Pseudomonadota</taxon>
        <taxon>Gammaproteobacteria</taxon>
        <taxon>Lysobacterales</taxon>
        <taxon>Lysobacteraceae</taxon>
        <taxon>Pseudoxanthomonas</taxon>
    </lineage>
</organism>
<accession>A0A1T5LYB5</accession>
<keyword evidence="1" id="KW-0732">Signal</keyword>
<evidence type="ECO:0000313" key="3">
    <source>
        <dbReference type="Proteomes" id="UP000190341"/>
    </source>
</evidence>
<reference evidence="2 3" key="1">
    <citation type="submission" date="2017-02" db="EMBL/GenBank/DDBJ databases">
        <authorList>
            <person name="Peterson S.W."/>
        </authorList>
    </citation>
    <scope>NUCLEOTIDE SEQUENCE [LARGE SCALE GENOMIC DNA]</scope>
    <source>
        <strain evidence="2 3">P15</strain>
    </source>
</reference>
<sequence length="172" mass="18928">MKTMLACLCGLLLSATGIARADDGEFSAQEKLMLISLNEINMTTATVTTIFEYCMKQDPGFSARSLDALNVWKSRNMAYVDLSATLHNEAMVVGLREGMTRAEVDQALDDAANEVARTFPDMLDAEPDIARRIHVCDTYVDKITRGDLDIASGDNDAEKLGYLKGRLEAARR</sequence>
<dbReference type="EMBL" id="FUZV01000002">
    <property type="protein sequence ID" value="SKC80990.1"/>
    <property type="molecule type" value="Genomic_DNA"/>
</dbReference>
<dbReference type="STRING" id="428993.SAMN06296058_3427"/>
<evidence type="ECO:0000313" key="2">
    <source>
        <dbReference type="EMBL" id="SKC80990.1"/>
    </source>
</evidence>
<proteinExistence type="predicted"/>